<evidence type="ECO:0000313" key="4">
    <source>
        <dbReference type="Proteomes" id="UP000244912"/>
    </source>
</evidence>
<dbReference type="PANTHER" id="PTHR46401">
    <property type="entry name" value="GLYCOSYLTRANSFERASE WBBK-RELATED"/>
    <property type="match status" value="1"/>
</dbReference>
<name>A0A2R8BZF1_9RHOB</name>
<protein>
    <submittedName>
        <fullName evidence="3">D-inositol-3-phosphate glycosyltransferase</fullName>
        <ecNumber evidence="3">2.4.1.250</ecNumber>
    </submittedName>
</protein>
<dbReference type="Pfam" id="PF00534">
    <property type="entry name" value="Glycos_transf_1"/>
    <property type="match status" value="1"/>
</dbReference>
<dbReference type="InterPro" id="IPR001296">
    <property type="entry name" value="Glyco_trans_1"/>
</dbReference>
<proteinExistence type="predicted"/>
<keyword evidence="3" id="KW-0328">Glycosyltransferase</keyword>
<keyword evidence="4" id="KW-1185">Reference proteome</keyword>
<accession>A0A2R8BZF1</accession>
<reference evidence="3 4" key="1">
    <citation type="submission" date="2018-03" db="EMBL/GenBank/DDBJ databases">
        <authorList>
            <person name="Keele B.F."/>
        </authorList>
    </citation>
    <scope>NUCLEOTIDE SEQUENCE [LARGE SCALE GENOMIC DNA]</scope>
    <source>
        <strain evidence="3 4">CECT 8504</strain>
    </source>
</reference>
<dbReference type="Proteomes" id="UP000244912">
    <property type="component" value="Unassembled WGS sequence"/>
</dbReference>
<evidence type="ECO:0000313" key="3">
    <source>
        <dbReference type="EMBL" id="SPJ25503.1"/>
    </source>
</evidence>
<dbReference type="PANTHER" id="PTHR46401:SF2">
    <property type="entry name" value="GLYCOSYLTRANSFERASE WBBK-RELATED"/>
    <property type="match status" value="1"/>
</dbReference>
<feature type="domain" description="Glycosyl transferase family 1" evidence="2">
    <location>
        <begin position="238"/>
        <end position="398"/>
    </location>
</feature>
<dbReference type="Gene3D" id="3.40.50.2000">
    <property type="entry name" value="Glycogen Phosphorylase B"/>
    <property type="match status" value="1"/>
</dbReference>
<gene>
    <name evidence="3" type="primary">mshA_3</name>
    <name evidence="3" type="ORF">PAA8504_03354</name>
</gene>
<dbReference type="GO" id="GO:0102710">
    <property type="term" value="F:D-inositol-3-phosphate glycosyltransferase activity"/>
    <property type="evidence" value="ECO:0007669"/>
    <property type="project" value="UniProtKB-EC"/>
</dbReference>
<evidence type="ECO:0000259" key="2">
    <source>
        <dbReference type="Pfam" id="PF00534"/>
    </source>
</evidence>
<evidence type="ECO:0000256" key="1">
    <source>
        <dbReference type="ARBA" id="ARBA00022679"/>
    </source>
</evidence>
<dbReference type="SUPFAM" id="SSF53756">
    <property type="entry name" value="UDP-Glycosyltransferase/glycogen phosphorylase"/>
    <property type="match status" value="1"/>
</dbReference>
<dbReference type="EMBL" id="ONZF01000009">
    <property type="protein sequence ID" value="SPJ25503.1"/>
    <property type="molecule type" value="Genomic_DNA"/>
</dbReference>
<dbReference type="EC" id="2.4.1.250" evidence="3"/>
<organism evidence="3 4">
    <name type="scientific">Palleronia abyssalis</name>
    <dbReference type="NCBI Taxonomy" id="1501240"/>
    <lineage>
        <taxon>Bacteria</taxon>
        <taxon>Pseudomonadati</taxon>
        <taxon>Pseudomonadota</taxon>
        <taxon>Alphaproteobacteria</taxon>
        <taxon>Rhodobacterales</taxon>
        <taxon>Roseobacteraceae</taxon>
        <taxon>Palleronia</taxon>
    </lineage>
</organism>
<sequence length="435" mass="48577">MSMRPDIVFDLTEMLLATTGKLRYYGIVRVVAEIGLALARHDPAIRFCIYSAGHRRFFEIHPVRDADGTVSFDIPEGVRQLRIRSVFHQKKPVRDALAVPFRAIANARNRRAWAKGGVDLPEIPLDGKTYVSCGRPKLMVEQLHAIAHQGWQVTFIPLLHDMIPLHDYFAHRSKAFPSNFVNDNIYILTRARAVLTNSGFTRDELLSFTANGQLPTLSETAVHAIPLVHECPRGTEEAEQLPPDSPYILTVGATLGRKNLDTVFDAVKTLRKDGKTAPRIVVAGARRHRTEKYLASKEMDEVRDLVEFYHSPNQTDLVALYEGAVALVLGSRMEGWGLPAGEALWLGTPVICSTAPVLREVAGDLGLYFDPDRPDELAAHIAHLMDDPEYAKALRARIRAGHARLRTWDDVARDMLHILAEPREETPSGSPQDID</sequence>
<keyword evidence="1 3" id="KW-0808">Transferase</keyword>
<dbReference type="AlphaFoldDB" id="A0A2R8BZF1"/>
<dbReference type="CDD" id="cd03809">
    <property type="entry name" value="GT4_MtfB-like"/>
    <property type="match status" value="1"/>
</dbReference>